<feature type="transmembrane region" description="Helical" evidence="9">
    <location>
        <begin position="78"/>
        <end position="101"/>
    </location>
</feature>
<organism evidence="11 12">
    <name type="scientific">Nonomuraea soli</name>
    <dbReference type="NCBI Taxonomy" id="1032476"/>
    <lineage>
        <taxon>Bacteria</taxon>
        <taxon>Bacillati</taxon>
        <taxon>Actinomycetota</taxon>
        <taxon>Actinomycetes</taxon>
        <taxon>Streptosporangiales</taxon>
        <taxon>Streptosporangiaceae</taxon>
        <taxon>Nonomuraea</taxon>
    </lineage>
</organism>
<dbReference type="CDD" id="cd16917">
    <property type="entry name" value="HATPase_UhpB-NarQ-NarX-like"/>
    <property type="match status" value="1"/>
</dbReference>
<evidence type="ECO:0000256" key="8">
    <source>
        <dbReference type="ARBA" id="ARBA00023012"/>
    </source>
</evidence>
<dbReference type="GO" id="GO:0016020">
    <property type="term" value="C:membrane"/>
    <property type="evidence" value="ECO:0007669"/>
    <property type="project" value="InterPro"/>
</dbReference>
<sequence>MPAATRLLASVALGALTTPLDLLLVLAALLRPKALTRPAGALAGWHLRRLRLDDDLGAGSPGQVREQVRRYLAMRWPVGLLGAIVLALLLVGLATAAQLAWAWSRGEAVDGMHLSPGLGAYVAVGGFVLLFLNVCGIVGVHALDTELARRRLGPASTEALQRRIAELAHTRSAMLAAVDSERRRIERDLHDGLQQHLVALAMLIGRSRRPSSDPALLAQAHQQAQQALAELREVAWRIYPSGLDSLGLADALQGMAERTPLPVTIRCDLGTRPPRAVEAAAYFVASEAITNAVKHAGATHLTIDVTTHTAPQNGTARVHVTIRDDGRGGADPSGTGLSGLAGRVAALDGAFHLSSPAGGPTTITAVLPCA</sequence>
<dbReference type="SUPFAM" id="SSF55874">
    <property type="entry name" value="ATPase domain of HSP90 chaperone/DNA topoisomerase II/histidine kinase"/>
    <property type="match status" value="1"/>
</dbReference>
<feature type="transmembrane region" description="Helical" evidence="9">
    <location>
        <begin position="121"/>
        <end position="143"/>
    </location>
</feature>
<gene>
    <name evidence="11" type="ORF">HNR30_002533</name>
</gene>
<dbReference type="PANTHER" id="PTHR24421">
    <property type="entry name" value="NITRATE/NITRITE SENSOR PROTEIN NARX-RELATED"/>
    <property type="match status" value="1"/>
</dbReference>
<dbReference type="GO" id="GO:0000155">
    <property type="term" value="F:phosphorelay sensor kinase activity"/>
    <property type="evidence" value="ECO:0007669"/>
    <property type="project" value="InterPro"/>
</dbReference>
<dbReference type="InterPro" id="IPR011712">
    <property type="entry name" value="Sig_transdc_His_kin_sub3_dim/P"/>
</dbReference>
<accession>A0A7W0CH95</accession>
<keyword evidence="12" id="KW-1185">Reference proteome</keyword>
<dbReference type="AlphaFoldDB" id="A0A7W0CH95"/>
<dbReference type="Gene3D" id="3.30.565.10">
    <property type="entry name" value="Histidine kinase-like ATPase, C-terminal domain"/>
    <property type="match status" value="1"/>
</dbReference>
<keyword evidence="4" id="KW-0808">Transferase</keyword>
<keyword evidence="9" id="KW-0472">Membrane</keyword>
<dbReference type="InterPro" id="IPR050482">
    <property type="entry name" value="Sensor_HK_TwoCompSys"/>
</dbReference>
<protein>
    <recommendedName>
        <fullName evidence="2">histidine kinase</fullName>
        <ecNumber evidence="2">2.7.13.3</ecNumber>
    </recommendedName>
</protein>
<dbReference type="Pfam" id="PF02518">
    <property type="entry name" value="HATPase_c"/>
    <property type="match status" value="1"/>
</dbReference>
<dbReference type="InterPro" id="IPR036890">
    <property type="entry name" value="HATPase_C_sf"/>
</dbReference>
<evidence type="ECO:0000256" key="6">
    <source>
        <dbReference type="ARBA" id="ARBA00022777"/>
    </source>
</evidence>
<keyword evidence="8" id="KW-0902">Two-component regulatory system</keyword>
<dbReference type="GO" id="GO:0005524">
    <property type="term" value="F:ATP binding"/>
    <property type="evidence" value="ECO:0007669"/>
    <property type="project" value="UniProtKB-KW"/>
</dbReference>
<evidence type="ECO:0000256" key="9">
    <source>
        <dbReference type="SAM" id="Phobius"/>
    </source>
</evidence>
<keyword evidence="7" id="KW-0067">ATP-binding</keyword>
<keyword evidence="9" id="KW-1133">Transmembrane helix</keyword>
<dbReference type="Gene3D" id="1.20.5.1930">
    <property type="match status" value="1"/>
</dbReference>
<dbReference type="RefSeq" id="WP_181609932.1">
    <property type="nucleotide sequence ID" value="NZ_BAABAM010000012.1"/>
</dbReference>
<dbReference type="GO" id="GO:0046983">
    <property type="term" value="F:protein dimerization activity"/>
    <property type="evidence" value="ECO:0007669"/>
    <property type="project" value="InterPro"/>
</dbReference>
<dbReference type="SMART" id="SM00387">
    <property type="entry name" value="HATPase_c"/>
    <property type="match status" value="1"/>
</dbReference>
<evidence type="ECO:0000256" key="1">
    <source>
        <dbReference type="ARBA" id="ARBA00000085"/>
    </source>
</evidence>
<keyword evidence="3" id="KW-0597">Phosphoprotein</keyword>
<keyword evidence="6 11" id="KW-0418">Kinase</keyword>
<keyword evidence="9" id="KW-0812">Transmembrane</keyword>
<proteinExistence type="predicted"/>
<dbReference type="Pfam" id="PF07730">
    <property type="entry name" value="HisKA_3"/>
    <property type="match status" value="1"/>
</dbReference>
<dbReference type="InterPro" id="IPR003594">
    <property type="entry name" value="HATPase_dom"/>
</dbReference>
<evidence type="ECO:0000256" key="2">
    <source>
        <dbReference type="ARBA" id="ARBA00012438"/>
    </source>
</evidence>
<evidence type="ECO:0000313" key="11">
    <source>
        <dbReference type="EMBL" id="MBA2891192.1"/>
    </source>
</evidence>
<dbReference type="Proteomes" id="UP000530928">
    <property type="component" value="Unassembled WGS sequence"/>
</dbReference>
<reference evidence="11 12" key="1">
    <citation type="submission" date="2020-07" db="EMBL/GenBank/DDBJ databases">
        <title>Genomic Encyclopedia of Type Strains, Phase IV (KMG-IV): sequencing the most valuable type-strain genomes for metagenomic binning, comparative biology and taxonomic classification.</title>
        <authorList>
            <person name="Goeker M."/>
        </authorList>
    </citation>
    <scope>NUCLEOTIDE SEQUENCE [LARGE SCALE GENOMIC DNA]</scope>
    <source>
        <strain evidence="11 12">DSM 45533</strain>
    </source>
</reference>
<dbReference type="PANTHER" id="PTHR24421:SF10">
    <property type="entry name" value="NITRATE_NITRITE SENSOR PROTEIN NARQ"/>
    <property type="match status" value="1"/>
</dbReference>
<dbReference type="EC" id="2.7.13.3" evidence="2"/>
<evidence type="ECO:0000256" key="3">
    <source>
        <dbReference type="ARBA" id="ARBA00022553"/>
    </source>
</evidence>
<evidence type="ECO:0000313" key="12">
    <source>
        <dbReference type="Proteomes" id="UP000530928"/>
    </source>
</evidence>
<feature type="domain" description="Histidine kinase/HSP90-like ATPase" evidence="10">
    <location>
        <begin position="276"/>
        <end position="370"/>
    </location>
</feature>
<evidence type="ECO:0000256" key="7">
    <source>
        <dbReference type="ARBA" id="ARBA00022840"/>
    </source>
</evidence>
<keyword evidence="5" id="KW-0547">Nucleotide-binding</keyword>
<evidence type="ECO:0000256" key="4">
    <source>
        <dbReference type="ARBA" id="ARBA00022679"/>
    </source>
</evidence>
<comment type="catalytic activity">
    <reaction evidence="1">
        <text>ATP + protein L-histidine = ADP + protein N-phospho-L-histidine.</text>
        <dbReference type="EC" id="2.7.13.3"/>
    </reaction>
</comment>
<evidence type="ECO:0000256" key="5">
    <source>
        <dbReference type="ARBA" id="ARBA00022741"/>
    </source>
</evidence>
<dbReference type="EMBL" id="JACDUR010000002">
    <property type="protein sequence ID" value="MBA2891192.1"/>
    <property type="molecule type" value="Genomic_DNA"/>
</dbReference>
<evidence type="ECO:0000259" key="10">
    <source>
        <dbReference type="SMART" id="SM00387"/>
    </source>
</evidence>
<name>A0A7W0CH95_9ACTN</name>
<comment type="caution">
    <text evidence="11">The sequence shown here is derived from an EMBL/GenBank/DDBJ whole genome shotgun (WGS) entry which is preliminary data.</text>
</comment>
<feature type="transmembrane region" description="Helical" evidence="9">
    <location>
        <begin position="6"/>
        <end position="30"/>
    </location>
</feature>